<accession>A0ACC1HHT4</accession>
<feature type="non-terminal residue" evidence="1">
    <location>
        <position position="165"/>
    </location>
</feature>
<dbReference type="EMBL" id="JAMZIH010004777">
    <property type="protein sequence ID" value="KAJ1676153.1"/>
    <property type="molecule type" value="Genomic_DNA"/>
</dbReference>
<evidence type="ECO:0000313" key="1">
    <source>
        <dbReference type="EMBL" id="KAJ1676153.1"/>
    </source>
</evidence>
<sequence>RSKGSSGIGGAVDSRAAHISKGGGRFYLGSGNGGGSSKSGASHVSHPANGRDINEIPIIELKLDDSTTSQSAADGRGRRKGRQQRRRRYSSSPSPESPLKVEIAQDEDMPGETTMDGAPLENKGAADLGGSHDDSRGGDPRAASVTSQRTQGVAGGGDNGSETKQ</sequence>
<protein>
    <submittedName>
        <fullName evidence="1">Uncharacterized protein</fullName>
    </submittedName>
</protein>
<comment type="caution">
    <text evidence="1">The sequence shown here is derived from an EMBL/GenBank/DDBJ whole genome shotgun (WGS) entry which is preliminary data.</text>
</comment>
<gene>
    <name evidence="1" type="ORF">EV182_008761</name>
</gene>
<name>A0ACC1HHT4_9FUNG</name>
<proteinExistence type="predicted"/>
<keyword evidence="2" id="KW-1185">Reference proteome</keyword>
<reference evidence="1" key="1">
    <citation type="submission" date="2022-06" db="EMBL/GenBank/DDBJ databases">
        <title>Phylogenomic reconstructions and comparative analyses of Kickxellomycotina fungi.</title>
        <authorList>
            <person name="Reynolds N.K."/>
            <person name="Stajich J.E."/>
            <person name="Barry K."/>
            <person name="Grigoriev I.V."/>
            <person name="Crous P."/>
            <person name="Smith M.E."/>
        </authorList>
    </citation>
    <scope>NUCLEOTIDE SEQUENCE</scope>
    <source>
        <strain evidence="1">RSA 2271</strain>
    </source>
</reference>
<organism evidence="1 2">
    <name type="scientific">Spiromyces aspiralis</name>
    <dbReference type="NCBI Taxonomy" id="68401"/>
    <lineage>
        <taxon>Eukaryota</taxon>
        <taxon>Fungi</taxon>
        <taxon>Fungi incertae sedis</taxon>
        <taxon>Zoopagomycota</taxon>
        <taxon>Kickxellomycotina</taxon>
        <taxon>Kickxellomycetes</taxon>
        <taxon>Kickxellales</taxon>
        <taxon>Kickxellaceae</taxon>
        <taxon>Spiromyces</taxon>
    </lineage>
</organism>
<evidence type="ECO:0000313" key="2">
    <source>
        <dbReference type="Proteomes" id="UP001145114"/>
    </source>
</evidence>
<dbReference type="Proteomes" id="UP001145114">
    <property type="component" value="Unassembled WGS sequence"/>
</dbReference>
<feature type="non-terminal residue" evidence="1">
    <location>
        <position position="1"/>
    </location>
</feature>